<dbReference type="InterPro" id="IPR019832">
    <property type="entry name" value="Mn/Fe_SOD_C"/>
</dbReference>
<dbReference type="PANTHER" id="PTHR43595:SF2">
    <property type="entry name" value="SMALL RIBOSOMAL SUBUNIT PROTEIN MS42"/>
    <property type="match status" value="1"/>
</dbReference>
<dbReference type="Pfam" id="PF02777">
    <property type="entry name" value="Sod_Fe_C"/>
    <property type="match status" value="1"/>
</dbReference>
<accession>A0A9E9C6D6</accession>
<dbReference type="Pfam" id="PF00081">
    <property type="entry name" value="Sod_Fe_N"/>
    <property type="match status" value="1"/>
</dbReference>
<keyword evidence="4 6" id="KW-0479">Metal-binding</keyword>
<dbReference type="InterPro" id="IPR019833">
    <property type="entry name" value="Mn/Fe_SOD_BS"/>
</dbReference>
<dbReference type="SUPFAM" id="SSF46609">
    <property type="entry name" value="Fe,Mn superoxide dismutase (SOD), N-terminal domain"/>
    <property type="match status" value="1"/>
</dbReference>
<comment type="subunit">
    <text evidence="2">Homodimer.</text>
</comment>
<dbReference type="RefSeq" id="WP_268612306.1">
    <property type="nucleotide sequence ID" value="NZ_CP113797.1"/>
</dbReference>
<comment type="similarity">
    <text evidence="1 7">Belongs to the iron/manganese superoxide dismutase family.</text>
</comment>
<dbReference type="FunFam" id="3.55.40.20:FF:000001">
    <property type="entry name" value="Superoxide dismutase"/>
    <property type="match status" value="1"/>
</dbReference>
<feature type="binding site" evidence="6">
    <location>
        <position position="165"/>
    </location>
    <ligand>
        <name>Mn(2+)</name>
        <dbReference type="ChEBI" id="CHEBI:29035"/>
    </ligand>
</feature>
<dbReference type="InterPro" id="IPR001189">
    <property type="entry name" value="Mn/Fe_SOD"/>
</dbReference>
<dbReference type="InterPro" id="IPR019831">
    <property type="entry name" value="Mn/Fe_SOD_N"/>
</dbReference>
<dbReference type="GO" id="GO:0046872">
    <property type="term" value="F:metal ion binding"/>
    <property type="evidence" value="ECO:0007669"/>
    <property type="project" value="UniProtKB-KW"/>
</dbReference>
<dbReference type="GO" id="GO:0005737">
    <property type="term" value="C:cytoplasm"/>
    <property type="evidence" value="ECO:0007669"/>
    <property type="project" value="TreeGrafter"/>
</dbReference>
<dbReference type="EMBL" id="CP113797">
    <property type="protein sequence ID" value="WAL62161.1"/>
    <property type="molecule type" value="Genomic_DNA"/>
</dbReference>
<dbReference type="AlphaFoldDB" id="A0A9E9C6D6"/>
<protein>
    <recommendedName>
        <fullName evidence="3 7">Superoxide dismutase</fullName>
        <ecNumber evidence="3 7">1.15.1.1</ecNumber>
    </recommendedName>
</protein>
<evidence type="ECO:0000256" key="3">
    <source>
        <dbReference type="ARBA" id="ARBA00012682"/>
    </source>
</evidence>
<dbReference type="InterPro" id="IPR036324">
    <property type="entry name" value="Mn/Fe_SOD_N_sf"/>
</dbReference>
<dbReference type="FunFam" id="1.10.287.990:FF:000001">
    <property type="entry name" value="Superoxide dismutase"/>
    <property type="match status" value="1"/>
</dbReference>
<feature type="binding site" evidence="6">
    <location>
        <position position="82"/>
    </location>
    <ligand>
        <name>Mn(2+)</name>
        <dbReference type="ChEBI" id="CHEBI:29035"/>
    </ligand>
</feature>
<evidence type="ECO:0000256" key="2">
    <source>
        <dbReference type="ARBA" id="ARBA00011738"/>
    </source>
</evidence>
<dbReference type="EC" id="1.15.1.1" evidence="3 7"/>
<evidence type="ECO:0000256" key="4">
    <source>
        <dbReference type="ARBA" id="ARBA00022723"/>
    </source>
</evidence>
<evidence type="ECO:0000256" key="7">
    <source>
        <dbReference type="RuleBase" id="RU000414"/>
    </source>
</evidence>
<comment type="function">
    <text evidence="7">Destroys radicals which are normally produced within the cells and which are toxic to biological systems.</text>
</comment>
<dbReference type="KEGG" id="tsin:OXH18_09290"/>
<evidence type="ECO:0000256" key="1">
    <source>
        <dbReference type="ARBA" id="ARBA00008714"/>
    </source>
</evidence>
<dbReference type="PRINTS" id="PR01703">
    <property type="entry name" value="MNSODISMTASE"/>
</dbReference>
<dbReference type="Proteomes" id="UP001163152">
    <property type="component" value="Chromosome"/>
</dbReference>
<proteinExistence type="inferred from homology"/>
<evidence type="ECO:0000256" key="5">
    <source>
        <dbReference type="ARBA" id="ARBA00023002"/>
    </source>
</evidence>
<feature type="domain" description="Manganese/iron superoxide dismutase C-terminal" evidence="9">
    <location>
        <begin position="97"/>
        <end position="198"/>
    </location>
</feature>
<comment type="catalytic activity">
    <reaction evidence="7">
        <text>2 superoxide + 2 H(+) = H2O2 + O2</text>
        <dbReference type="Rhea" id="RHEA:20696"/>
        <dbReference type="ChEBI" id="CHEBI:15378"/>
        <dbReference type="ChEBI" id="CHEBI:15379"/>
        <dbReference type="ChEBI" id="CHEBI:16240"/>
        <dbReference type="ChEBI" id="CHEBI:18421"/>
        <dbReference type="EC" id="1.15.1.1"/>
    </reaction>
</comment>
<keyword evidence="5 7" id="KW-0560">Oxidoreductase</keyword>
<feature type="domain" description="Manganese/iron superoxide dismutase N-terminal" evidence="8">
    <location>
        <begin position="3"/>
        <end position="89"/>
    </location>
</feature>
<gene>
    <name evidence="10" type="ORF">OXH18_09290</name>
</gene>
<dbReference type="PIRSF" id="PIRSF000349">
    <property type="entry name" value="SODismutase"/>
    <property type="match status" value="1"/>
</dbReference>
<evidence type="ECO:0000259" key="8">
    <source>
        <dbReference type="Pfam" id="PF00081"/>
    </source>
</evidence>
<evidence type="ECO:0000313" key="11">
    <source>
        <dbReference type="Proteomes" id="UP001163152"/>
    </source>
</evidence>
<evidence type="ECO:0000313" key="10">
    <source>
        <dbReference type="EMBL" id="WAL62161.1"/>
    </source>
</evidence>
<dbReference type="InterPro" id="IPR036314">
    <property type="entry name" value="SOD_C_sf"/>
</dbReference>
<name>A0A9E9C6D6_9CYAN</name>
<evidence type="ECO:0000256" key="6">
    <source>
        <dbReference type="PIRSR" id="PIRSR000349-1"/>
    </source>
</evidence>
<dbReference type="SUPFAM" id="SSF54719">
    <property type="entry name" value="Fe,Mn superoxide dismutase (SOD), C-terminal domain"/>
    <property type="match status" value="1"/>
</dbReference>
<dbReference type="Gene3D" id="3.55.40.20">
    <property type="entry name" value="Iron/manganese superoxide dismutase, C-terminal domain"/>
    <property type="match status" value="1"/>
</dbReference>
<keyword evidence="11" id="KW-1185">Reference proteome</keyword>
<sequence>MPFELQPLPYAEDALEPYIDAQTMRIHHDFHHGGYVNNLNNAIENYPDLQQRSIDDLIRNLHTLPEAVRTAIRNHGGGHFNHSIFWSVMGPNAGGEPTGEVATLINDVFGNFENFKTQFNDAGAKHFGSGFVWLVKTTNNQFEIISQPNQDCPWSDGHYPILCNDVWEHAYYLTYQNRRPEYLKQWWNTVNWNAVNERLAIAQRL</sequence>
<dbReference type="Gene3D" id="1.10.287.990">
    <property type="entry name" value="Fe,Mn superoxide dismutase (SOD) domain"/>
    <property type="match status" value="1"/>
</dbReference>
<reference evidence="10" key="1">
    <citation type="submission" date="2022-12" db="EMBL/GenBank/DDBJ databases">
        <title>Polyphasic identification of a Novel Hot-Spring Cyanobacterium Ocullathermofonsia sinensis gen nov. sp. nov. and Genomic Insights on its Adaptations to the Thermal Habitat.</title>
        <authorList>
            <person name="Daroch M."/>
            <person name="Tang J."/>
            <person name="Jiang Y."/>
        </authorList>
    </citation>
    <scope>NUCLEOTIDE SEQUENCE</scope>
    <source>
        <strain evidence="10">PKUAC-SCTA174</strain>
    </source>
</reference>
<dbReference type="PANTHER" id="PTHR43595">
    <property type="entry name" value="37S RIBOSOMAL PROTEIN S26, MITOCHONDRIAL"/>
    <property type="match status" value="1"/>
</dbReference>
<feature type="binding site" evidence="6">
    <location>
        <position position="169"/>
    </location>
    <ligand>
        <name>Mn(2+)</name>
        <dbReference type="ChEBI" id="CHEBI:29035"/>
    </ligand>
</feature>
<dbReference type="PROSITE" id="PS00088">
    <property type="entry name" value="SOD_MN"/>
    <property type="match status" value="1"/>
</dbReference>
<organism evidence="10 11">
    <name type="scientific">Thermocoleostomius sinensis A174</name>
    <dbReference type="NCBI Taxonomy" id="2016057"/>
    <lineage>
        <taxon>Bacteria</taxon>
        <taxon>Bacillati</taxon>
        <taxon>Cyanobacteriota</taxon>
        <taxon>Cyanophyceae</taxon>
        <taxon>Oculatellales</taxon>
        <taxon>Oculatellaceae</taxon>
        <taxon>Thermocoleostomius</taxon>
    </lineage>
</organism>
<evidence type="ECO:0000259" key="9">
    <source>
        <dbReference type="Pfam" id="PF02777"/>
    </source>
</evidence>
<feature type="binding site" evidence="6">
    <location>
        <position position="27"/>
    </location>
    <ligand>
        <name>Mn(2+)</name>
        <dbReference type="ChEBI" id="CHEBI:29035"/>
    </ligand>
</feature>
<dbReference type="GO" id="GO:0004784">
    <property type="term" value="F:superoxide dismutase activity"/>
    <property type="evidence" value="ECO:0007669"/>
    <property type="project" value="UniProtKB-EC"/>
</dbReference>